<evidence type="ECO:0000313" key="9">
    <source>
        <dbReference type="EMBL" id="MBB5131780.1"/>
    </source>
</evidence>
<proteinExistence type="predicted"/>
<evidence type="ECO:0000313" key="10">
    <source>
        <dbReference type="Proteomes" id="UP000578449"/>
    </source>
</evidence>
<dbReference type="GO" id="GO:0004355">
    <property type="term" value="F:glutamate synthase (NADPH) activity"/>
    <property type="evidence" value="ECO:0007669"/>
    <property type="project" value="UniProtKB-EC"/>
</dbReference>
<evidence type="ECO:0000259" key="8">
    <source>
        <dbReference type="PROSITE" id="PS51379"/>
    </source>
</evidence>
<keyword evidence="1" id="KW-0028">Amino-acid biosynthesis</keyword>
<accession>A0A840P2T3</accession>
<dbReference type="FunFam" id="3.50.50.60:FF:000124">
    <property type="entry name" value="Glutamate synthase small subunit"/>
    <property type="match status" value="1"/>
</dbReference>
<keyword evidence="4" id="KW-0408">Iron</keyword>
<dbReference type="PANTHER" id="PTHR43100:SF1">
    <property type="entry name" value="GLUTAMATE SYNTHASE [NADPH] SMALL CHAIN"/>
    <property type="match status" value="1"/>
</dbReference>
<dbReference type="Proteomes" id="UP000578449">
    <property type="component" value="Unassembled WGS sequence"/>
</dbReference>
<dbReference type="InterPro" id="IPR017896">
    <property type="entry name" value="4Fe4S_Fe-S-bd"/>
</dbReference>
<dbReference type="PROSITE" id="PS51379">
    <property type="entry name" value="4FE4S_FER_2"/>
    <property type="match status" value="1"/>
</dbReference>
<dbReference type="SUPFAM" id="SSF46548">
    <property type="entry name" value="alpha-helical ferredoxin"/>
    <property type="match status" value="1"/>
</dbReference>
<comment type="pathway">
    <text evidence="7">Amino-acid biosynthesis.</text>
</comment>
<keyword evidence="3 9" id="KW-0560">Oxidoreductase</keyword>
<dbReference type="NCBIfam" id="TIGR01317">
    <property type="entry name" value="GOGAT_sm_gam"/>
    <property type="match status" value="1"/>
</dbReference>
<reference evidence="9 10" key="1">
    <citation type="submission" date="2020-08" db="EMBL/GenBank/DDBJ databases">
        <title>Genomic Encyclopedia of Type Strains, Phase IV (KMG-IV): sequencing the most valuable type-strain genomes for metagenomic binning, comparative biology and taxonomic classification.</title>
        <authorList>
            <person name="Goeker M."/>
        </authorList>
    </citation>
    <scope>NUCLEOTIDE SEQUENCE [LARGE SCALE GENOMIC DNA]</scope>
    <source>
        <strain evidence="9 10">DSM 45615</strain>
    </source>
</reference>
<protein>
    <submittedName>
        <fullName evidence="9">Glutamate synthase (NADPH/NADH) small chain</fullName>
        <ecNumber evidence="9">1.4.1.13</ecNumber>
        <ecNumber evidence="9">1.4.1.14</ecNumber>
    </submittedName>
</protein>
<dbReference type="PANTHER" id="PTHR43100">
    <property type="entry name" value="GLUTAMATE SYNTHASE [NADPH] SMALL CHAIN"/>
    <property type="match status" value="1"/>
</dbReference>
<dbReference type="Pfam" id="PF14691">
    <property type="entry name" value="Fer4_20"/>
    <property type="match status" value="1"/>
</dbReference>
<dbReference type="EC" id="1.4.1.14" evidence="9"/>
<evidence type="ECO:0000256" key="5">
    <source>
        <dbReference type="ARBA" id="ARBA00023014"/>
    </source>
</evidence>
<dbReference type="InterPro" id="IPR028261">
    <property type="entry name" value="DPD_II"/>
</dbReference>
<evidence type="ECO:0000256" key="1">
    <source>
        <dbReference type="ARBA" id="ARBA00022605"/>
    </source>
</evidence>
<name>A0A840P2T3_9ACTN</name>
<dbReference type="GO" id="GO:0016639">
    <property type="term" value="F:oxidoreductase activity, acting on the CH-NH2 group of donors, NAD or NADP as acceptor"/>
    <property type="evidence" value="ECO:0007669"/>
    <property type="project" value="InterPro"/>
</dbReference>
<dbReference type="InterPro" id="IPR009051">
    <property type="entry name" value="Helical_ferredxn"/>
</dbReference>
<dbReference type="GO" id="GO:0006537">
    <property type="term" value="P:glutamate biosynthetic process"/>
    <property type="evidence" value="ECO:0007669"/>
    <property type="project" value="UniProtKB-KW"/>
</dbReference>
<dbReference type="RefSeq" id="WP_185048621.1">
    <property type="nucleotide sequence ID" value="NZ_BAABIX010000009.1"/>
</dbReference>
<dbReference type="Gene3D" id="1.10.1060.10">
    <property type="entry name" value="Alpha-helical ferredoxin"/>
    <property type="match status" value="1"/>
</dbReference>
<dbReference type="SUPFAM" id="SSF51971">
    <property type="entry name" value="Nucleotide-binding domain"/>
    <property type="match status" value="1"/>
</dbReference>
<gene>
    <name evidence="9" type="ORF">HNP84_001493</name>
</gene>
<keyword evidence="2" id="KW-0479">Metal-binding</keyword>
<keyword evidence="10" id="KW-1185">Reference proteome</keyword>
<organism evidence="9 10">
    <name type="scientific">Thermocatellispora tengchongensis</name>
    <dbReference type="NCBI Taxonomy" id="1073253"/>
    <lineage>
        <taxon>Bacteria</taxon>
        <taxon>Bacillati</taxon>
        <taxon>Actinomycetota</taxon>
        <taxon>Actinomycetes</taxon>
        <taxon>Streptosporangiales</taxon>
        <taxon>Streptosporangiaceae</taxon>
        <taxon>Thermocatellispora</taxon>
    </lineage>
</organism>
<evidence type="ECO:0000256" key="2">
    <source>
        <dbReference type="ARBA" id="ARBA00022723"/>
    </source>
</evidence>
<dbReference type="AlphaFoldDB" id="A0A840P2T3"/>
<dbReference type="GO" id="GO:0046872">
    <property type="term" value="F:metal ion binding"/>
    <property type="evidence" value="ECO:0007669"/>
    <property type="project" value="UniProtKB-KW"/>
</dbReference>
<evidence type="ECO:0000256" key="3">
    <source>
        <dbReference type="ARBA" id="ARBA00023002"/>
    </source>
</evidence>
<keyword evidence="6" id="KW-0314">Glutamate biosynthesis</keyword>
<dbReference type="Pfam" id="PF07992">
    <property type="entry name" value="Pyr_redox_2"/>
    <property type="match status" value="1"/>
</dbReference>
<feature type="domain" description="4Fe-4S ferredoxin-type" evidence="8">
    <location>
        <begin position="37"/>
        <end position="68"/>
    </location>
</feature>
<dbReference type="FunFam" id="1.10.1060.10:FF:000004">
    <property type="entry name" value="Glutamate synthase, small subunit"/>
    <property type="match status" value="1"/>
</dbReference>
<dbReference type="GO" id="GO:0051536">
    <property type="term" value="F:iron-sulfur cluster binding"/>
    <property type="evidence" value="ECO:0007669"/>
    <property type="project" value="UniProtKB-KW"/>
</dbReference>
<keyword evidence="5" id="KW-0411">Iron-sulfur</keyword>
<dbReference type="InterPro" id="IPR023753">
    <property type="entry name" value="FAD/NAD-binding_dom"/>
</dbReference>
<dbReference type="InterPro" id="IPR006005">
    <property type="entry name" value="Glut_synth_ssu1"/>
</dbReference>
<dbReference type="EC" id="1.4.1.13" evidence="9"/>
<dbReference type="Gene3D" id="3.50.50.60">
    <property type="entry name" value="FAD/NAD(P)-binding domain"/>
    <property type="match status" value="3"/>
</dbReference>
<dbReference type="GO" id="GO:0016040">
    <property type="term" value="F:glutamate synthase (NADH) activity"/>
    <property type="evidence" value="ECO:0007669"/>
    <property type="project" value="UniProtKB-EC"/>
</dbReference>
<dbReference type="EMBL" id="JACHGN010000003">
    <property type="protein sequence ID" value="MBB5131780.1"/>
    <property type="molecule type" value="Genomic_DNA"/>
</dbReference>
<sequence>MADPRGFLTHERELPARRPIDVRIRDWREVYEDFPRPALSRQAARCMDCGIPFCHNGCPLGNLIPEWNDLVFRDDWREAIERLHATNNFPEFTGRLCPAPCEAACVLGINSDPVTIKRVEVEIIDRAFEEGWVTPQPPVSKTGKKVAVIGSGPAGLAAAQQLTRAGHDVTVYERADRIGGLLRYGIPEFKMEKRHIDRRLDQMRAEGTEFRTGVNVGVDITAAELRERYDAVVLAGGATKWRDLSVPGREFKGIYQAMEYLPLANKVQEGDFEVSPISAEGKHVVVIGGGDTGADCIGTALRQGAASVTQLEIMPQPPATRPGNQPWPTFPILFKMESAHEELADKGGARVYAASTTEFVGDEDGNVRALRLVEVEGPQTGFKPIPGTEREIPAELVTLSMGFLGPEKGALLTDFAEMSGDPEGFFDQRSNVARDKSYMTGLDGVFVAGDMGRGQSLIVWAIAEGRSAAAAVDSYLTGETVLPTPIPPTARPLV</sequence>
<dbReference type="InterPro" id="IPR051394">
    <property type="entry name" value="Glutamate_Synthase"/>
</dbReference>
<evidence type="ECO:0000256" key="7">
    <source>
        <dbReference type="ARBA" id="ARBA00029440"/>
    </source>
</evidence>
<comment type="caution">
    <text evidence="9">The sequence shown here is derived from an EMBL/GenBank/DDBJ whole genome shotgun (WGS) entry which is preliminary data.</text>
</comment>
<evidence type="ECO:0000256" key="6">
    <source>
        <dbReference type="ARBA" id="ARBA00023164"/>
    </source>
</evidence>
<evidence type="ECO:0000256" key="4">
    <source>
        <dbReference type="ARBA" id="ARBA00023004"/>
    </source>
</evidence>
<dbReference type="PRINTS" id="PR00419">
    <property type="entry name" value="ADXRDTASE"/>
</dbReference>
<dbReference type="InterPro" id="IPR036188">
    <property type="entry name" value="FAD/NAD-bd_sf"/>
</dbReference>